<dbReference type="PANTHER" id="PTHR43418:SF2">
    <property type="entry name" value="BIFUNCTIONAL PROTEIN TRPGD"/>
    <property type="match status" value="1"/>
</dbReference>
<organism evidence="9 11">
    <name type="scientific">Candidatus Iainarchaeum sp</name>
    <dbReference type="NCBI Taxonomy" id="3101447"/>
    <lineage>
        <taxon>Archaea</taxon>
        <taxon>Candidatus Iainarchaeota</taxon>
        <taxon>Candidatus Iainarchaeia</taxon>
        <taxon>Candidatus Iainarchaeales</taxon>
        <taxon>Candidatus Iainarchaeaceae</taxon>
        <taxon>Candidatus Iainarchaeum</taxon>
    </lineage>
</organism>
<dbReference type="GO" id="GO:0004048">
    <property type="term" value="F:anthranilate phosphoribosyltransferase activity"/>
    <property type="evidence" value="ECO:0007669"/>
    <property type="project" value="TreeGrafter"/>
</dbReference>
<evidence type="ECO:0000313" key="11">
    <source>
        <dbReference type="Proteomes" id="UP000564964"/>
    </source>
</evidence>
<dbReference type="InterPro" id="IPR017926">
    <property type="entry name" value="GATASE"/>
</dbReference>
<keyword evidence="3" id="KW-0028">Amino-acid biosynthesis</keyword>
<proteinExistence type="predicted"/>
<dbReference type="GO" id="GO:0004049">
    <property type="term" value="F:anthranilate synthase activity"/>
    <property type="evidence" value="ECO:0007669"/>
    <property type="project" value="UniProtKB-EC"/>
</dbReference>
<reference evidence="10" key="2">
    <citation type="submission" date="2021-03" db="EMBL/GenBank/DDBJ databases">
        <authorList>
            <person name="Jaffe A."/>
        </authorList>
    </citation>
    <scope>NUCLEOTIDE SEQUENCE</scope>
    <source>
        <strain evidence="10">RIFCSPLOWO2_01_FULL_58_19</strain>
    </source>
</reference>
<dbReference type="PANTHER" id="PTHR43418">
    <property type="entry name" value="MULTIFUNCTIONAL TRYPTOPHAN BIOSYNTHESIS PROTEIN-RELATED"/>
    <property type="match status" value="1"/>
</dbReference>
<keyword evidence="6" id="KW-0456">Lyase</keyword>
<comment type="catalytic activity">
    <reaction evidence="7">
        <text>chorismate + L-glutamine = anthranilate + pyruvate + L-glutamate + H(+)</text>
        <dbReference type="Rhea" id="RHEA:21732"/>
        <dbReference type="ChEBI" id="CHEBI:15361"/>
        <dbReference type="ChEBI" id="CHEBI:15378"/>
        <dbReference type="ChEBI" id="CHEBI:16567"/>
        <dbReference type="ChEBI" id="CHEBI:29748"/>
        <dbReference type="ChEBI" id="CHEBI:29985"/>
        <dbReference type="ChEBI" id="CHEBI:58359"/>
        <dbReference type="EC" id="4.1.3.27"/>
    </reaction>
</comment>
<evidence type="ECO:0000256" key="6">
    <source>
        <dbReference type="ARBA" id="ARBA00023239"/>
    </source>
</evidence>
<comment type="caution">
    <text evidence="9">The sequence shown here is derived from an EMBL/GenBank/DDBJ whole genome shotgun (WGS) entry which is preliminary data.</text>
</comment>
<evidence type="ECO:0000313" key="9">
    <source>
        <dbReference type="EMBL" id="HIH17060.1"/>
    </source>
</evidence>
<dbReference type="SUPFAM" id="SSF52317">
    <property type="entry name" value="Class I glutamine amidotransferase-like"/>
    <property type="match status" value="1"/>
</dbReference>
<dbReference type="EMBL" id="JAGVWE010000004">
    <property type="protein sequence ID" value="MBS3063248.1"/>
    <property type="molecule type" value="Genomic_DNA"/>
</dbReference>
<dbReference type="Pfam" id="PF00117">
    <property type="entry name" value="GATase"/>
    <property type="match status" value="1"/>
</dbReference>
<accession>A0A7J4JJM9</accession>
<dbReference type="NCBIfam" id="TIGR00566">
    <property type="entry name" value="trpG_papA"/>
    <property type="match status" value="1"/>
</dbReference>
<dbReference type="GO" id="GO:0005829">
    <property type="term" value="C:cytosol"/>
    <property type="evidence" value="ECO:0007669"/>
    <property type="project" value="TreeGrafter"/>
</dbReference>
<dbReference type="AlphaFoldDB" id="A0A7J4JJM9"/>
<dbReference type="InterPro" id="IPR050472">
    <property type="entry name" value="Anth_synth/Amidotransfase"/>
</dbReference>
<dbReference type="CDD" id="cd01743">
    <property type="entry name" value="GATase1_Anthranilate_Synthase"/>
    <property type="match status" value="1"/>
</dbReference>
<keyword evidence="5" id="KW-0057">Aromatic amino acid biosynthesis</keyword>
<keyword evidence="3" id="KW-0822">Tryptophan biosynthesis</keyword>
<evidence type="ECO:0000256" key="7">
    <source>
        <dbReference type="ARBA" id="ARBA00047683"/>
    </source>
</evidence>
<dbReference type="GO" id="GO:0002047">
    <property type="term" value="P:phenazine biosynthetic process"/>
    <property type="evidence" value="ECO:0007669"/>
    <property type="project" value="TreeGrafter"/>
</dbReference>
<dbReference type="EMBL" id="DUGH01000160">
    <property type="protein sequence ID" value="HIH17060.1"/>
    <property type="molecule type" value="Genomic_DNA"/>
</dbReference>
<dbReference type="Proteomes" id="UP000678237">
    <property type="component" value="Unassembled WGS sequence"/>
</dbReference>
<sequence>MKALLIDNFDSFSYNLVDEFRKRGVELVVYRNTVSIAELLELEKRFPFSLVILSPGPASPREANNLIPILQRFAGSKVLFGVCLGHQAIAEAFGGTVSRVAPVHGKPSPVEVKASKLFEGLPPVLRVARYHSLAATKLPACLHETARTPDGVNMALEHATLPVYGVQFHPESILTPLGGRIIDRVLAIAAERRVLPAPL</sequence>
<dbReference type="PRINTS" id="PR00099">
    <property type="entry name" value="CPSGATASE"/>
</dbReference>
<evidence type="ECO:0000313" key="10">
    <source>
        <dbReference type="EMBL" id="MBS3063248.1"/>
    </source>
</evidence>
<evidence type="ECO:0000256" key="5">
    <source>
        <dbReference type="ARBA" id="ARBA00023141"/>
    </source>
</evidence>
<protein>
    <recommendedName>
        <fullName evidence="2">anthranilate synthase</fullName>
        <ecNumber evidence="2">4.1.3.27</ecNumber>
    </recommendedName>
</protein>
<evidence type="ECO:0000259" key="8">
    <source>
        <dbReference type="Pfam" id="PF00117"/>
    </source>
</evidence>
<evidence type="ECO:0000256" key="1">
    <source>
        <dbReference type="ARBA" id="ARBA00004873"/>
    </source>
</evidence>
<dbReference type="InterPro" id="IPR006221">
    <property type="entry name" value="TrpG/PapA_dom"/>
</dbReference>
<dbReference type="FunFam" id="3.40.50.880:FF:000003">
    <property type="entry name" value="Anthranilate synthase component II"/>
    <property type="match status" value="1"/>
</dbReference>
<reference evidence="10" key="3">
    <citation type="submission" date="2021-05" db="EMBL/GenBank/DDBJ databases">
        <title>Protein family content uncovers lineage relationships and bacterial pathway maintenance mechanisms in DPANN archaea.</title>
        <authorList>
            <person name="Castelle C.J."/>
            <person name="Meheust R."/>
            <person name="Jaffe A.L."/>
            <person name="Seitz K."/>
            <person name="Gong X."/>
            <person name="Baker B.J."/>
            <person name="Banfield J.F."/>
        </authorList>
    </citation>
    <scope>NUCLEOTIDE SEQUENCE</scope>
    <source>
        <strain evidence="10">RIFCSPLOWO2_01_FULL_58_19</strain>
    </source>
</reference>
<evidence type="ECO:0000256" key="2">
    <source>
        <dbReference type="ARBA" id="ARBA00012266"/>
    </source>
</evidence>
<dbReference type="Gene3D" id="3.40.50.880">
    <property type="match status" value="1"/>
</dbReference>
<keyword evidence="4" id="KW-0315">Glutamine amidotransferase</keyword>
<reference evidence="9" key="1">
    <citation type="journal article" date="2020" name="bioRxiv">
        <title>A rank-normalized archaeal taxonomy based on genome phylogeny resolves widespread incomplete and uneven classifications.</title>
        <authorList>
            <person name="Rinke C."/>
            <person name="Chuvochina M."/>
            <person name="Mussig A.J."/>
            <person name="Chaumeil P.-A."/>
            <person name="Waite D.W."/>
            <person name="Whitman W.B."/>
            <person name="Parks D.H."/>
            <person name="Hugenholtz P."/>
        </authorList>
    </citation>
    <scope>NUCLEOTIDE SEQUENCE</scope>
    <source>
        <strain evidence="9">UBA10219</strain>
    </source>
</reference>
<name>A0A7J4JJM9_9ARCH</name>
<feature type="domain" description="Glutamine amidotransferase" evidence="8">
    <location>
        <begin position="4"/>
        <end position="185"/>
    </location>
</feature>
<evidence type="ECO:0000256" key="4">
    <source>
        <dbReference type="ARBA" id="ARBA00022962"/>
    </source>
</evidence>
<dbReference type="PRINTS" id="PR00096">
    <property type="entry name" value="GATASE"/>
</dbReference>
<dbReference type="Proteomes" id="UP000564964">
    <property type="component" value="Unassembled WGS sequence"/>
</dbReference>
<dbReference type="EC" id="4.1.3.27" evidence="2"/>
<evidence type="ECO:0000256" key="3">
    <source>
        <dbReference type="ARBA" id="ARBA00022822"/>
    </source>
</evidence>
<dbReference type="GO" id="GO:0000162">
    <property type="term" value="P:L-tryptophan biosynthetic process"/>
    <property type="evidence" value="ECO:0007669"/>
    <property type="project" value="UniProtKB-KW"/>
</dbReference>
<dbReference type="InterPro" id="IPR029062">
    <property type="entry name" value="Class_I_gatase-like"/>
</dbReference>
<dbReference type="PRINTS" id="PR00097">
    <property type="entry name" value="ANTSNTHASEII"/>
</dbReference>
<dbReference type="PROSITE" id="PS51273">
    <property type="entry name" value="GATASE_TYPE_1"/>
    <property type="match status" value="1"/>
</dbReference>
<gene>
    <name evidence="9" type="ORF">HA252_06665</name>
    <name evidence="10" type="ORF">J4203_05210</name>
</gene>
<comment type="pathway">
    <text evidence="1">Amino-acid biosynthesis; L-tryptophan biosynthesis; L-tryptophan from chorismate: step 1/5.</text>
</comment>